<protein>
    <submittedName>
        <fullName evidence="1">Uncharacterized protein</fullName>
    </submittedName>
</protein>
<evidence type="ECO:0000313" key="2">
    <source>
        <dbReference type="Proteomes" id="UP000029640"/>
    </source>
</evidence>
<dbReference type="STRING" id="1265313.HRUBRA_02803"/>
<sequence>MAPLWPATFRPSKVRSCHNRVIYGQMLPWLPPRLQRPTFSSSSIW</sequence>
<evidence type="ECO:0000313" key="1">
    <source>
        <dbReference type="EMBL" id="KGE02538.1"/>
    </source>
</evidence>
<organism evidence="1 2">
    <name type="scientific">Pseudohaliea rubra DSM 19751</name>
    <dbReference type="NCBI Taxonomy" id="1265313"/>
    <lineage>
        <taxon>Bacteria</taxon>
        <taxon>Pseudomonadati</taxon>
        <taxon>Pseudomonadota</taxon>
        <taxon>Gammaproteobacteria</taxon>
        <taxon>Cellvibrionales</taxon>
        <taxon>Halieaceae</taxon>
        <taxon>Pseudohaliea</taxon>
    </lineage>
</organism>
<keyword evidence="2" id="KW-1185">Reference proteome</keyword>
<reference evidence="1 2" key="1">
    <citation type="journal article" date="2014" name="Genome Announc.">
        <title>Genome Sequence of Gammaproteobacterial Pseudohaliea rubra Type Strain DSM 19751, Isolated from Coastal Seawater of the Mediterranean Sea.</title>
        <authorList>
            <person name="Spring S."/>
            <person name="Fiebig A."/>
            <person name="Riedel T."/>
            <person name="Goker M."/>
            <person name="Klenk H.P."/>
        </authorList>
    </citation>
    <scope>NUCLEOTIDE SEQUENCE [LARGE SCALE GENOMIC DNA]</scope>
    <source>
        <strain evidence="1 2">DSM 19751</strain>
    </source>
</reference>
<dbReference type="EMBL" id="AUVB01000089">
    <property type="protein sequence ID" value="KGE02538.1"/>
    <property type="molecule type" value="Genomic_DNA"/>
</dbReference>
<proteinExistence type="predicted"/>
<name>A0A095VN65_9GAMM</name>
<gene>
    <name evidence="1" type="ORF">HRUBRA_02803</name>
</gene>
<dbReference type="HOGENOM" id="CLU_3200551_0_0_6"/>
<comment type="caution">
    <text evidence="1">The sequence shown here is derived from an EMBL/GenBank/DDBJ whole genome shotgun (WGS) entry which is preliminary data.</text>
</comment>
<dbReference type="AlphaFoldDB" id="A0A095VN65"/>
<accession>A0A095VN65</accession>
<dbReference type="Proteomes" id="UP000029640">
    <property type="component" value="Unassembled WGS sequence"/>
</dbReference>